<proteinExistence type="predicted"/>
<organism evidence="1 2">
    <name type="scientific">Acaulospora colombiana</name>
    <dbReference type="NCBI Taxonomy" id="27376"/>
    <lineage>
        <taxon>Eukaryota</taxon>
        <taxon>Fungi</taxon>
        <taxon>Fungi incertae sedis</taxon>
        <taxon>Mucoromycota</taxon>
        <taxon>Glomeromycotina</taxon>
        <taxon>Glomeromycetes</taxon>
        <taxon>Diversisporales</taxon>
        <taxon>Acaulosporaceae</taxon>
        <taxon>Acaulospora</taxon>
    </lineage>
</organism>
<feature type="non-terminal residue" evidence="1">
    <location>
        <position position="61"/>
    </location>
</feature>
<sequence>MRPHLVEDRGGILWRNASLEEKEVYERLADQVNEIHVQRHTVLYRQQQQALLSASSLSHTN</sequence>
<gene>
    <name evidence="1" type="ORF">ACOLOM_LOCUS7170</name>
</gene>
<evidence type="ECO:0000313" key="2">
    <source>
        <dbReference type="Proteomes" id="UP000789525"/>
    </source>
</evidence>
<protein>
    <submittedName>
        <fullName evidence="1">6123_t:CDS:1</fullName>
    </submittedName>
</protein>
<keyword evidence="2" id="KW-1185">Reference proteome</keyword>
<comment type="caution">
    <text evidence="1">The sequence shown here is derived from an EMBL/GenBank/DDBJ whole genome shotgun (WGS) entry which is preliminary data.</text>
</comment>
<name>A0ACA9MXN3_9GLOM</name>
<dbReference type="Proteomes" id="UP000789525">
    <property type="component" value="Unassembled WGS sequence"/>
</dbReference>
<reference evidence="1" key="1">
    <citation type="submission" date="2021-06" db="EMBL/GenBank/DDBJ databases">
        <authorList>
            <person name="Kallberg Y."/>
            <person name="Tangrot J."/>
            <person name="Rosling A."/>
        </authorList>
    </citation>
    <scope>NUCLEOTIDE SEQUENCE</scope>
    <source>
        <strain evidence="1">CL356</strain>
    </source>
</reference>
<evidence type="ECO:0000313" key="1">
    <source>
        <dbReference type="EMBL" id="CAG8616060.1"/>
    </source>
</evidence>
<dbReference type="EMBL" id="CAJVPT010016048">
    <property type="protein sequence ID" value="CAG8616060.1"/>
    <property type="molecule type" value="Genomic_DNA"/>
</dbReference>
<accession>A0ACA9MXN3</accession>